<feature type="active site" description="Acyl-ester intermediate" evidence="7">
    <location>
        <position position="169"/>
    </location>
</feature>
<comment type="similarity">
    <text evidence="1 9">Belongs to the peptidase S11 family.</text>
</comment>
<dbReference type="InterPro" id="IPR018044">
    <property type="entry name" value="Peptidase_S11"/>
</dbReference>
<keyword evidence="13" id="KW-0121">Carboxypeptidase</keyword>
<dbReference type="GO" id="GO:0009002">
    <property type="term" value="F:serine-type D-Ala-D-Ala carboxypeptidase activity"/>
    <property type="evidence" value="ECO:0007669"/>
    <property type="project" value="InterPro"/>
</dbReference>
<feature type="compositionally biased region" description="Acidic residues" evidence="10">
    <location>
        <begin position="101"/>
        <end position="112"/>
    </location>
</feature>
<dbReference type="AlphaFoldDB" id="A0A5P6VTH6"/>
<evidence type="ECO:0000256" key="7">
    <source>
        <dbReference type="PIRSR" id="PIRSR618044-1"/>
    </source>
</evidence>
<keyword evidence="2" id="KW-0732">Signal</keyword>
<evidence type="ECO:0000256" key="6">
    <source>
        <dbReference type="ARBA" id="ARBA00023316"/>
    </source>
</evidence>
<dbReference type="PANTHER" id="PTHR21581:SF6">
    <property type="entry name" value="TRAFFICKING PROTEIN PARTICLE COMPLEX SUBUNIT 12"/>
    <property type="match status" value="1"/>
</dbReference>
<organism evidence="13 14">
    <name type="scientific">Pseudobutyrivibrio xylanivorans</name>
    <dbReference type="NCBI Taxonomy" id="185007"/>
    <lineage>
        <taxon>Bacteria</taxon>
        <taxon>Bacillati</taxon>
        <taxon>Bacillota</taxon>
        <taxon>Clostridia</taxon>
        <taxon>Lachnospirales</taxon>
        <taxon>Lachnospiraceae</taxon>
        <taxon>Pseudobutyrivibrio</taxon>
    </lineage>
</organism>
<keyword evidence="6" id="KW-0961">Cell wall biogenesis/degradation</keyword>
<evidence type="ECO:0000256" key="8">
    <source>
        <dbReference type="PIRSR" id="PIRSR618044-2"/>
    </source>
</evidence>
<gene>
    <name evidence="13" type="ORF">FXF36_12935</name>
</gene>
<evidence type="ECO:0000256" key="11">
    <source>
        <dbReference type="SAM" id="Phobius"/>
    </source>
</evidence>
<keyword evidence="3" id="KW-0378">Hydrolase</keyword>
<feature type="active site" evidence="7">
    <location>
        <position position="231"/>
    </location>
</feature>
<dbReference type="Pfam" id="PF00768">
    <property type="entry name" value="Peptidase_S11"/>
    <property type="match status" value="1"/>
</dbReference>
<keyword evidence="4" id="KW-0133">Cell shape</keyword>
<dbReference type="KEGG" id="pxv:FXF36_12935"/>
<dbReference type="GO" id="GO:0009252">
    <property type="term" value="P:peptidoglycan biosynthetic process"/>
    <property type="evidence" value="ECO:0007669"/>
    <property type="project" value="UniProtKB-KW"/>
</dbReference>
<feature type="active site" description="Proton acceptor" evidence="7">
    <location>
        <position position="172"/>
    </location>
</feature>
<dbReference type="GO" id="GO:0006508">
    <property type="term" value="P:proteolysis"/>
    <property type="evidence" value="ECO:0007669"/>
    <property type="project" value="InterPro"/>
</dbReference>
<dbReference type="InterPro" id="IPR001967">
    <property type="entry name" value="Peptidase_S11_N"/>
</dbReference>
<evidence type="ECO:0000256" key="4">
    <source>
        <dbReference type="ARBA" id="ARBA00022960"/>
    </source>
</evidence>
<proteinExistence type="inferred from homology"/>
<reference evidence="14" key="1">
    <citation type="submission" date="2019-08" db="EMBL/GenBank/DDBJ databases">
        <title>Complete Genome Sequence of the Polysaccharide-Degrading Rumen Bacterium Pseudobutyrivibrio xylanivorans MA3014.</title>
        <authorList>
            <person name="Palevich N."/>
            <person name="Maclean P.H."/>
            <person name="Kelly W.J."/>
            <person name="Leahy S.C."/>
            <person name="Rakonjac J."/>
            <person name="Attwood G.T."/>
        </authorList>
    </citation>
    <scope>NUCLEOTIDE SEQUENCE [LARGE SCALE GENOMIC DNA]</scope>
    <source>
        <strain evidence="14">MA3014</strain>
    </source>
</reference>
<keyword evidence="11" id="KW-0812">Transmembrane</keyword>
<name>A0A5P6VTH6_PSEXY</name>
<evidence type="ECO:0000256" key="2">
    <source>
        <dbReference type="ARBA" id="ARBA00022729"/>
    </source>
</evidence>
<feature type="transmembrane region" description="Helical" evidence="11">
    <location>
        <begin position="42"/>
        <end position="64"/>
    </location>
</feature>
<evidence type="ECO:0000256" key="9">
    <source>
        <dbReference type="RuleBase" id="RU004016"/>
    </source>
</evidence>
<protein>
    <submittedName>
        <fullName evidence="13">D-alanyl-D-alanine carboxypeptidase</fullName>
    </submittedName>
</protein>
<keyword evidence="11" id="KW-1133">Transmembrane helix</keyword>
<feature type="region of interest" description="Disordered" evidence="10">
    <location>
        <begin position="83"/>
        <end position="112"/>
    </location>
</feature>
<keyword evidence="13" id="KW-0645">Protease</keyword>
<dbReference type="SUPFAM" id="SSF56601">
    <property type="entry name" value="beta-lactamase/transpeptidase-like"/>
    <property type="match status" value="1"/>
</dbReference>
<dbReference type="PRINTS" id="PR00725">
    <property type="entry name" value="DADACBPTASE1"/>
</dbReference>
<evidence type="ECO:0000259" key="12">
    <source>
        <dbReference type="Pfam" id="PF00768"/>
    </source>
</evidence>
<dbReference type="Proteomes" id="UP000327030">
    <property type="component" value="Chromosome 1"/>
</dbReference>
<dbReference type="PANTHER" id="PTHR21581">
    <property type="entry name" value="D-ALANYL-D-ALANINE CARBOXYPEPTIDASE"/>
    <property type="match status" value="1"/>
</dbReference>
<evidence type="ECO:0000313" key="13">
    <source>
        <dbReference type="EMBL" id="QFJ55720.1"/>
    </source>
</evidence>
<evidence type="ECO:0000313" key="14">
    <source>
        <dbReference type="Proteomes" id="UP000327030"/>
    </source>
</evidence>
<keyword evidence="11" id="KW-0472">Membrane</keyword>
<sequence>MLHFYKGLGRGRVVMTRRNSNMSYEERRAYRKRKKLIRKIQVYSEMTLITLAIVISGILIISHIKGKDDGALKVDAEETVSVEEPAVEEEPKGLKVSSQADTEDVVPEEDEVEIPEEEVALAGDYSAKATEGTTEMNGDIVSQYGILINTKSKEIVAGRNYSERIVPASMTKVMTVLTAAKHLKPEQLDEKITMSHEAIDYSYAGGGSTSGFVEDEEVTVRDLFYGTILPSGGDAAAQLAIYVAGDVDSFVKLMNDEVAALGLNGSTHFTNPVGFHNSEHYSTPYDIAIIMMAALDNDICKEVITTKVYNSTATNVNPEGITISNWFLRRIEDKEFGGEIEGAKTGYVDESGSCAVSSMISSSGSEYICCTAKSTSSWRCIYDHVDIYKSYAK</sequence>
<dbReference type="GO" id="GO:0071555">
    <property type="term" value="P:cell wall organization"/>
    <property type="evidence" value="ECO:0007669"/>
    <property type="project" value="UniProtKB-KW"/>
</dbReference>
<evidence type="ECO:0000256" key="5">
    <source>
        <dbReference type="ARBA" id="ARBA00022984"/>
    </source>
</evidence>
<evidence type="ECO:0000256" key="10">
    <source>
        <dbReference type="SAM" id="MobiDB-lite"/>
    </source>
</evidence>
<dbReference type="OrthoDB" id="9791132at2"/>
<dbReference type="InterPro" id="IPR012338">
    <property type="entry name" value="Beta-lactam/transpept-like"/>
</dbReference>
<feature type="domain" description="Peptidase S11 D-alanyl-D-alanine carboxypeptidase A N-terminal" evidence="12">
    <location>
        <begin position="135"/>
        <end position="360"/>
    </location>
</feature>
<feature type="binding site" evidence="8">
    <location>
        <position position="344"/>
    </location>
    <ligand>
        <name>substrate</name>
    </ligand>
</feature>
<keyword evidence="5" id="KW-0573">Peptidoglycan synthesis</keyword>
<dbReference type="EMBL" id="CP043028">
    <property type="protein sequence ID" value="QFJ55720.1"/>
    <property type="molecule type" value="Genomic_DNA"/>
</dbReference>
<dbReference type="Gene3D" id="3.40.710.10">
    <property type="entry name" value="DD-peptidase/beta-lactamase superfamily"/>
    <property type="match status" value="1"/>
</dbReference>
<dbReference type="GO" id="GO:0008360">
    <property type="term" value="P:regulation of cell shape"/>
    <property type="evidence" value="ECO:0007669"/>
    <property type="project" value="UniProtKB-KW"/>
</dbReference>
<evidence type="ECO:0000256" key="1">
    <source>
        <dbReference type="ARBA" id="ARBA00007164"/>
    </source>
</evidence>
<accession>A0A5P6VTH6</accession>
<evidence type="ECO:0000256" key="3">
    <source>
        <dbReference type="ARBA" id="ARBA00022801"/>
    </source>
</evidence>